<sequence>MIRTTLLDELDGEVQKYVQPVLATSAELGCTIMIDEWTNIRGQKFCNYLIGTTRGATYVTKDVMIGKKDATALAQAWLRRLKSLDIKLTDIKTFVTGSASSNVSTMEAFQKDESVKHIFWIPYVAYVMDLILEDIGDIDWVATRIAQARLVIKFFKRHSHACEVLQVFMSMSLFLLVEVRFSMHVIIMRRLLLLQMQLMQMVIDDRWKDTFRSTKKIRDAAAEVTPCIVSPLWWNDTRAVCTLLDPIMNMLQIVKSGTRQVGKILRWYDEMIVSCLSACVGFDREEQGAVRVVFDRRRTMFKSMNHMAAMILDPKFREPTLTDDAEMQQGLITALVKFDYPESSDQYKEVLTTIDKFHARDRPFDDVAMDRAAQSYSHPTSFWDSKQKMFPHTAFFSVRILHIWAETSP</sequence>
<keyword evidence="3" id="KW-1185">Reference proteome</keyword>
<dbReference type="Gramene" id="GBG75842">
    <property type="protein sequence ID" value="GBG75842"/>
    <property type="gene ID" value="CBR_g21086"/>
</dbReference>
<evidence type="ECO:0000259" key="1">
    <source>
        <dbReference type="Pfam" id="PF04937"/>
    </source>
</evidence>
<comment type="caution">
    <text evidence="2">The sequence shown here is derived from an EMBL/GenBank/DDBJ whole genome shotgun (WGS) entry which is preliminary data.</text>
</comment>
<dbReference type="Pfam" id="PF04937">
    <property type="entry name" value="DUF659"/>
    <property type="match status" value="1"/>
</dbReference>
<dbReference type="InterPro" id="IPR012337">
    <property type="entry name" value="RNaseH-like_sf"/>
</dbReference>
<feature type="domain" description="DUF659" evidence="1">
    <location>
        <begin position="2"/>
        <end position="151"/>
    </location>
</feature>
<dbReference type="InterPro" id="IPR007021">
    <property type="entry name" value="DUF659"/>
</dbReference>
<evidence type="ECO:0000313" key="3">
    <source>
        <dbReference type="Proteomes" id="UP000265515"/>
    </source>
</evidence>
<reference evidence="2 3" key="1">
    <citation type="journal article" date="2018" name="Cell">
        <title>The Chara Genome: Secondary Complexity and Implications for Plant Terrestrialization.</title>
        <authorList>
            <person name="Nishiyama T."/>
            <person name="Sakayama H."/>
            <person name="Vries J.D."/>
            <person name="Buschmann H."/>
            <person name="Saint-Marcoux D."/>
            <person name="Ullrich K.K."/>
            <person name="Haas F.B."/>
            <person name="Vanderstraeten L."/>
            <person name="Becker D."/>
            <person name="Lang D."/>
            <person name="Vosolsobe S."/>
            <person name="Rombauts S."/>
            <person name="Wilhelmsson P.K.I."/>
            <person name="Janitza P."/>
            <person name="Kern R."/>
            <person name="Heyl A."/>
            <person name="Rumpler F."/>
            <person name="Villalobos L.I.A.C."/>
            <person name="Clay J.M."/>
            <person name="Skokan R."/>
            <person name="Toyoda A."/>
            <person name="Suzuki Y."/>
            <person name="Kagoshima H."/>
            <person name="Schijlen E."/>
            <person name="Tajeshwar N."/>
            <person name="Catarino B."/>
            <person name="Hetherington A.J."/>
            <person name="Saltykova A."/>
            <person name="Bonnot C."/>
            <person name="Breuninger H."/>
            <person name="Symeonidi A."/>
            <person name="Radhakrishnan G.V."/>
            <person name="Van Nieuwerburgh F."/>
            <person name="Deforce D."/>
            <person name="Chang C."/>
            <person name="Karol K.G."/>
            <person name="Hedrich R."/>
            <person name="Ulvskov P."/>
            <person name="Glockner G."/>
            <person name="Delwiche C.F."/>
            <person name="Petrasek J."/>
            <person name="Van de Peer Y."/>
            <person name="Friml J."/>
            <person name="Beilby M."/>
            <person name="Dolan L."/>
            <person name="Kohara Y."/>
            <person name="Sugano S."/>
            <person name="Fujiyama A."/>
            <person name="Delaux P.-M."/>
            <person name="Quint M."/>
            <person name="TheiBen G."/>
            <person name="Hagemann M."/>
            <person name="Harholt J."/>
            <person name="Dunand C."/>
            <person name="Zachgo S."/>
            <person name="Langdale J."/>
            <person name="Maumus F."/>
            <person name="Straeten D.V.D."/>
            <person name="Gould S.B."/>
            <person name="Rensing S.A."/>
        </authorList>
    </citation>
    <scope>NUCLEOTIDE SEQUENCE [LARGE SCALE GENOMIC DNA]</scope>
    <source>
        <strain evidence="2 3">S276</strain>
    </source>
</reference>
<dbReference type="PANTHER" id="PTHR32166">
    <property type="entry name" value="OSJNBA0013A04.12 PROTEIN"/>
    <property type="match status" value="1"/>
</dbReference>
<name>A0A388L0T0_CHABU</name>
<evidence type="ECO:0000313" key="2">
    <source>
        <dbReference type="EMBL" id="GBG75842.1"/>
    </source>
</evidence>
<dbReference type="SUPFAM" id="SSF53098">
    <property type="entry name" value="Ribonuclease H-like"/>
    <property type="match status" value="1"/>
</dbReference>
<protein>
    <recommendedName>
        <fullName evidence="1">DUF659 domain-containing protein</fullName>
    </recommendedName>
</protein>
<proteinExistence type="predicted"/>
<dbReference type="OMA" id="RILHIWA"/>
<dbReference type="EMBL" id="BFEA01000232">
    <property type="protein sequence ID" value="GBG75842.1"/>
    <property type="molecule type" value="Genomic_DNA"/>
</dbReference>
<organism evidence="2 3">
    <name type="scientific">Chara braunii</name>
    <name type="common">Braun's stonewort</name>
    <dbReference type="NCBI Taxonomy" id="69332"/>
    <lineage>
        <taxon>Eukaryota</taxon>
        <taxon>Viridiplantae</taxon>
        <taxon>Streptophyta</taxon>
        <taxon>Charophyceae</taxon>
        <taxon>Charales</taxon>
        <taxon>Characeae</taxon>
        <taxon>Chara</taxon>
    </lineage>
</organism>
<gene>
    <name evidence="2" type="ORF">CBR_g21086</name>
</gene>
<dbReference type="OrthoDB" id="2438421at2759"/>
<dbReference type="Proteomes" id="UP000265515">
    <property type="component" value="Unassembled WGS sequence"/>
</dbReference>
<dbReference type="AlphaFoldDB" id="A0A388L0T0"/>
<dbReference type="PANTHER" id="PTHR32166:SF123">
    <property type="entry name" value="BED-TYPE DOMAIN-CONTAINING PROTEIN"/>
    <property type="match status" value="1"/>
</dbReference>
<accession>A0A388L0T0</accession>